<dbReference type="SUPFAM" id="SSF51261">
    <property type="entry name" value="Duplicated hybrid motif"/>
    <property type="match status" value="1"/>
</dbReference>
<dbReference type="Pfam" id="PF01551">
    <property type="entry name" value="Peptidase_M23"/>
    <property type="match status" value="1"/>
</dbReference>
<sequence length="586" mass="61160">MRQGGGRALPRPRRPSARAVAAGHRRREASAMNRIARAAMTAAALMLLTGAVWAQEAFRYHGPGQLAVGSGRKDDRTVYLRGMYFPLQAGPQHQNAHAYANSQIHPVAGPGNAVGNYAYPWRDTYCEKRSWDMPLCPGKTGHQGLDIRPQKATANAFPAFAMDDGVVASITNNTTVTIRANAGYVCRYLHLDRSSITQAGLKIGSAIKRGDLVGRVSNIMGGVPNTTIHLHFDCYKSISGKVVRLPIFASLIAAYRRAWGLDDLDRGGQLAVDPIREMGAFAVASSNDGTPVGPAVAAAADAALPKSLRTKNFGAITPSTEPAAWPAYILKWPGLIRSVEIRDAFGKIIPAFATDEAGVGLWWYWMVQRAGFGASGVVSFEKIALKYSGASTVDEPVVAKYVTAYSGAAERPGLSKQYFGRFVDRKESLDLADLEIRWRIAQTLFHNEAGRTGSVDRATYDRGVALADRILANGFEVGAVAVAGGTPAAGGGVGAAAAPPGSVTITTPAAVGGPTAGAAGGAATTVGASGAAAAVTPTPVLTGTASATASAGGVEIVVGGRYTVRVPPGADPAMVSALLDILDRRR</sequence>
<name>A0A4Q0MK01_9HYPH</name>
<dbReference type="Proteomes" id="UP000289708">
    <property type="component" value="Unassembled WGS sequence"/>
</dbReference>
<gene>
    <name evidence="3" type="ORF">EK403_10845</name>
</gene>
<dbReference type="InterPro" id="IPR011055">
    <property type="entry name" value="Dup_hybrid_motif"/>
</dbReference>
<dbReference type="EMBL" id="RYFI01000009">
    <property type="protein sequence ID" value="RXF73316.1"/>
    <property type="molecule type" value="Genomic_DNA"/>
</dbReference>
<accession>A0A4Q0MK01</accession>
<feature type="region of interest" description="Disordered" evidence="1">
    <location>
        <begin position="1"/>
        <end position="26"/>
    </location>
</feature>
<dbReference type="CDD" id="cd12797">
    <property type="entry name" value="M23_peptidase"/>
    <property type="match status" value="1"/>
</dbReference>
<protein>
    <submittedName>
        <fullName evidence="3">M23 family metallopeptidase</fullName>
    </submittedName>
</protein>
<evidence type="ECO:0000313" key="3">
    <source>
        <dbReference type="EMBL" id="RXF73316.1"/>
    </source>
</evidence>
<dbReference type="OrthoDB" id="7172069at2"/>
<dbReference type="Gene3D" id="2.70.70.10">
    <property type="entry name" value="Glucose Permease (Domain IIA)"/>
    <property type="match status" value="1"/>
</dbReference>
<reference evidence="3 4" key="1">
    <citation type="submission" date="2018-12" db="EMBL/GenBank/DDBJ databases">
        <title>bacterium Hansschlegelia zhihuaiae S113.</title>
        <authorList>
            <person name="He J."/>
        </authorList>
    </citation>
    <scope>NUCLEOTIDE SEQUENCE [LARGE SCALE GENOMIC DNA]</scope>
    <source>
        <strain evidence="3 4">S 113</strain>
    </source>
</reference>
<feature type="domain" description="M23ase beta-sheet core" evidence="2">
    <location>
        <begin position="141"/>
        <end position="236"/>
    </location>
</feature>
<keyword evidence="4" id="KW-1185">Reference proteome</keyword>
<evidence type="ECO:0000256" key="1">
    <source>
        <dbReference type="SAM" id="MobiDB-lite"/>
    </source>
</evidence>
<evidence type="ECO:0000313" key="4">
    <source>
        <dbReference type="Proteomes" id="UP000289708"/>
    </source>
</evidence>
<comment type="caution">
    <text evidence="3">The sequence shown here is derived from an EMBL/GenBank/DDBJ whole genome shotgun (WGS) entry which is preliminary data.</text>
</comment>
<dbReference type="InterPro" id="IPR016047">
    <property type="entry name" value="M23ase_b-sheet_dom"/>
</dbReference>
<proteinExistence type="predicted"/>
<organism evidence="3 4">
    <name type="scientific">Hansschlegelia zhihuaiae</name>
    <dbReference type="NCBI Taxonomy" id="405005"/>
    <lineage>
        <taxon>Bacteria</taxon>
        <taxon>Pseudomonadati</taxon>
        <taxon>Pseudomonadota</taxon>
        <taxon>Alphaproteobacteria</taxon>
        <taxon>Hyphomicrobiales</taxon>
        <taxon>Methylopilaceae</taxon>
        <taxon>Hansschlegelia</taxon>
    </lineage>
</organism>
<evidence type="ECO:0000259" key="2">
    <source>
        <dbReference type="Pfam" id="PF01551"/>
    </source>
</evidence>
<dbReference type="AlphaFoldDB" id="A0A4Q0MK01"/>